<name>A0A9P4R6R6_9PLEO</name>
<gene>
    <name evidence="3" type="ORF">EJ04DRAFT_68692</name>
</gene>
<feature type="region of interest" description="Disordered" evidence="1">
    <location>
        <begin position="60"/>
        <end position="95"/>
    </location>
</feature>
<protein>
    <submittedName>
        <fullName evidence="3">Uncharacterized protein</fullName>
    </submittedName>
</protein>
<organism evidence="3 4">
    <name type="scientific">Polyplosphaeria fusca</name>
    <dbReference type="NCBI Taxonomy" id="682080"/>
    <lineage>
        <taxon>Eukaryota</taxon>
        <taxon>Fungi</taxon>
        <taxon>Dikarya</taxon>
        <taxon>Ascomycota</taxon>
        <taxon>Pezizomycotina</taxon>
        <taxon>Dothideomycetes</taxon>
        <taxon>Pleosporomycetidae</taxon>
        <taxon>Pleosporales</taxon>
        <taxon>Tetraplosphaeriaceae</taxon>
        <taxon>Polyplosphaeria</taxon>
    </lineage>
</organism>
<feature type="transmembrane region" description="Helical" evidence="2">
    <location>
        <begin position="103"/>
        <end position="122"/>
    </location>
</feature>
<dbReference type="Proteomes" id="UP000799444">
    <property type="component" value="Unassembled WGS sequence"/>
</dbReference>
<keyword evidence="4" id="KW-1185">Reference proteome</keyword>
<evidence type="ECO:0000256" key="2">
    <source>
        <dbReference type="SAM" id="Phobius"/>
    </source>
</evidence>
<keyword evidence="2" id="KW-0472">Membrane</keyword>
<keyword evidence="2" id="KW-0812">Transmembrane</keyword>
<comment type="caution">
    <text evidence="3">The sequence shown here is derived from an EMBL/GenBank/DDBJ whole genome shotgun (WGS) entry which is preliminary data.</text>
</comment>
<dbReference type="AlphaFoldDB" id="A0A9P4R6R6"/>
<evidence type="ECO:0000313" key="4">
    <source>
        <dbReference type="Proteomes" id="UP000799444"/>
    </source>
</evidence>
<reference evidence="3" key="1">
    <citation type="journal article" date="2020" name="Stud. Mycol.">
        <title>101 Dothideomycetes genomes: a test case for predicting lifestyles and emergence of pathogens.</title>
        <authorList>
            <person name="Haridas S."/>
            <person name="Albert R."/>
            <person name="Binder M."/>
            <person name="Bloem J."/>
            <person name="Labutti K."/>
            <person name="Salamov A."/>
            <person name="Andreopoulos B."/>
            <person name="Baker S."/>
            <person name="Barry K."/>
            <person name="Bills G."/>
            <person name="Bluhm B."/>
            <person name="Cannon C."/>
            <person name="Castanera R."/>
            <person name="Culley D."/>
            <person name="Daum C."/>
            <person name="Ezra D."/>
            <person name="Gonzalez J."/>
            <person name="Henrissat B."/>
            <person name="Kuo A."/>
            <person name="Liang C."/>
            <person name="Lipzen A."/>
            <person name="Lutzoni F."/>
            <person name="Magnuson J."/>
            <person name="Mondo S."/>
            <person name="Nolan M."/>
            <person name="Ohm R."/>
            <person name="Pangilinan J."/>
            <person name="Park H.-J."/>
            <person name="Ramirez L."/>
            <person name="Alfaro M."/>
            <person name="Sun H."/>
            <person name="Tritt A."/>
            <person name="Yoshinaga Y."/>
            <person name="Zwiers L.-H."/>
            <person name="Turgeon B."/>
            <person name="Goodwin S."/>
            <person name="Spatafora J."/>
            <person name="Crous P."/>
            <person name="Grigoriev I."/>
        </authorList>
    </citation>
    <scope>NUCLEOTIDE SEQUENCE</scope>
    <source>
        <strain evidence="3">CBS 125425</strain>
    </source>
</reference>
<keyword evidence="2" id="KW-1133">Transmembrane helix</keyword>
<proteinExistence type="predicted"/>
<sequence length="171" mass="18035">MTTDIPGPVGLILTELIVSSLPQSTQVVTYFSTPEPILSAPTSAPTSSIVIITSVSASNSPKQTTFSTTTTSHPDTRQSSSSTPWPSPAPSKHELSSATKADVGLGDLLAVVALVAAVFLVWRRIKVRRSASVLAIKTEAWDQPELVRKTGVERGTKGATVGVQELPELSR</sequence>
<evidence type="ECO:0000256" key="1">
    <source>
        <dbReference type="SAM" id="MobiDB-lite"/>
    </source>
</evidence>
<dbReference type="EMBL" id="ML996111">
    <property type="protein sequence ID" value="KAF2738070.1"/>
    <property type="molecule type" value="Genomic_DNA"/>
</dbReference>
<evidence type="ECO:0000313" key="3">
    <source>
        <dbReference type="EMBL" id="KAF2738070.1"/>
    </source>
</evidence>
<feature type="compositionally biased region" description="Low complexity" evidence="1">
    <location>
        <begin position="60"/>
        <end position="72"/>
    </location>
</feature>
<accession>A0A9P4R6R6</accession>